<accession>A0A016RW03</accession>
<dbReference type="Proteomes" id="UP000024635">
    <property type="component" value="Unassembled WGS sequence"/>
</dbReference>
<name>A0A016RW03_9BILA</name>
<keyword evidence="3" id="KW-1185">Reference proteome</keyword>
<reference evidence="3" key="1">
    <citation type="journal article" date="2015" name="Nat. Genet.">
        <title>The genome and transcriptome of the zoonotic hookworm Ancylostoma ceylanicum identify infection-specific gene families.</title>
        <authorList>
            <person name="Schwarz E.M."/>
            <person name="Hu Y."/>
            <person name="Antoshechkin I."/>
            <person name="Miller M.M."/>
            <person name="Sternberg P.W."/>
            <person name="Aroian R.V."/>
        </authorList>
    </citation>
    <scope>NUCLEOTIDE SEQUENCE</scope>
    <source>
        <strain evidence="3">HY135</strain>
    </source>
</reference>
<evidence type="ECO:0000256" key="1">
    <source>
        <dbReference type="SAM" id="MobiDB-lite"/>
    </source>
</evidence>
<comment type="caution">
    <text evidence="2">The sequence shown here is derived from an EMBL/GenBank/DDBJ whole genome shotgun (WGS) entry which is preliminary data.</text>
</comment>
<proteinExistence type="predicted"/>
<feature type="region of interest" description="Disordered" evidence="1">
    <location>
        <begin position="127"/>
        <end position="156"/>
    </location>
</feature>
<protein>
    <submittedName>
        <fullName evidence="2">Uncharacterized protein</fullName>
    </submittedName>
</protein>
<evidence type="ECO:0000313" key="3">
    <source>
        <dbReference type="Proteomes" id="UP000024635"/>
    </source>
</evidence>
<gene>
    <name evidence="2" type="primary">Acey_s0358.g3400</name>
    <name evidence="2" type="ORF">Y032_0358g3400</name>
</gene>
<dbReference type="AlphaFoldDB" id="A0A016RW03"/>
<sequence length="156" mass="18155">MRFPTIQQNLQFYSKFRRFSNFQTFHQIISNFFQLQFLLLSNIITQHITRIEDVADNPDGTAVDGWTAPTDWRHQERRHHRTMGLKRSEWSVRQNGANEAYANEKATFMPPRLRAALAWHGNGTAGHAARGKVQYATRTSPKSDGFVRRRPRNGRS</sequence>
<organism evidence="2 3">
    <name type="scientific">Ancylostoma ceylanicum</name>
    <dbReference type="NCBI Taxonomy" id="53326"/>
    <lineage>
        <taxon>Eukaryota</taxon>
        <taxon>Metazoa</taxon>
        <taxon>Ecdysozoa</taxon>
        <taxon>Nematoda</taxon>
        <taxon>Chromadorea</taxon>
        <taxon>Rhabditida</taxon>
        <taxon>Rhabditina</taxon>
        <taxon>Rhabditomorpha</taxon>
        <taxon>Strongyloidea</taxon>
        <taxon>Ancylostomatidae</taxon>
        <taxon>Ancylostomatinae</taxon>
        <taxon>Ancylostoma</taxon>
    </lineage>
</organism>
<dbReference type="EMBL" id="JARK01001694">
    <property type="protein sequence ID" value="EYB82491.1"/>
    <property type="molecule type" value="Genomic_DNA"/>
</dbReference>
<evidence type="ECO:0000313" key="2">
    <source>
        <dbReference type="EMBL" id="EYB82491.1"/>
    </source>
</evidence>